<keyword evidence="3 5" id="KW-0378">Hydrolase</keyword>
<feature type="active site" evidence="5">
    <location>
        <position position="392"/>
    </location>
</feature>
<keyword evidence="4 5" id="KW-0788">Thiol protease</keyword>
<comment type="similarity">
    <text evidence="1">Belongs to the peptidase C2 family.</text>
</comment>
<keyword evidence="2 5" id="KW-0645">Protease</keyword>
<dbReference type="Gene3D" id="3.90.70.10">
    <property type="entry name" value="Cysteine proteinases"/>
    <property type="match status" value="1"/>
</dbReference>
<dbReference type="GO" id="GO:0006508">
    <property type="term" value="P:proteolysis"/>
    <property type="evidence" value="ECO:0007669"/>
    <property type="project" value="UniProtKB-KW"/>
</dbReference>
<feature type="domain" description="Calpain catalytic" evidence="7">
    <location>
        <begin position="99"/>
        <end position="467"/>
    </location>
</feature>
<evidence type="ECO:0000313" key="8">
    <source>
        <dbReference type="EMBL" id="KAL3785401.1"/>
    </source>
</evidence>
<dbReference type="PROSITE" id="PS50203">
    <property type="entry name" value="CALPAIN_CAT"/>
    <property type="match status" value="1"/>
</dbReference>
<evidence type="ECO:0000256" key="5">
    <source>
        <dbReference type="PROSITE-ProRule" id="PRU00239"/>
    </source>
</evidence>
<evidence type="ECO:0000256" key="2">
    <source>
        <dbReference type="ARBA" id="ARBA00022670"/>
    </source>
</evidence>
<sequence length="518" mass="57446">MTKPQRKGEELLRLLSVNSKQVELTPHDLVSTPSSRREGQIHSSGTSPSINTADAISSVERALNDHPHDMYLGLKWYRSDPLPSLVCAFEEMAKKSTSSFVDDEFPVHDGVHLEVLSKPSDQEVIKCIPGVITSSNCRDFITVPKRIPRIQHFVNKAKIDGGGWSWKRASLMHNGTCALFSASSSKQQSIDPRNILQGKVGNCGFCSGIASVAGGFPTIIENAFGPHSQLTLSTIGAVSILMYPRGQPRYLLMDDFILCKNDKDQVAYNGRNPPSPSMHSLLPTDVWVRLLEKAFVKVQGSYASLDGYYKYNSLYRHPARAIQLLTGARLALEVHYSIDDVNIMYKILSSSQGRYAKVVHCRKRFEGLIPNHGYSLLWVGEGGGEHWVCLRNPHGKTSYKGHGWDGALICNGKEGGSLPSCLNVCDNTKRVVWKQSNSECHAAFSLRDCHHDNGIFFMQFKTFIECFPITTLVGPMDSAAKEVNGCSDVFVLDSSKECVHEVHRSNLTQLYEIIADVD</sequence>
<organism evidence="8 9">
    <name type="scientific">Cyclotella atomus</name>
    <dbReference type="NCBI Taxonomy" id="382360"/>
    <lineage>
        <taxon>Eukaryota</taxon>
        <taxon>Sar</taxon>
        <taxon>Stramenopiles</taxon>
        <taxon>Ochrophyta</taxon>
        <taxon>Bacillariophyta</taxon>
        <taxon>Coscinodiscophyceae</taxon>
        <taxon>Thalassiosirophycidae</taxon>
        <taxon>Stephanodiscales</taxon>
        <taxon>Stephanodiscaceae</taxon>
        <taxon>Cyclotella</taxon>
    </lineage>
</organism>
<feature type="active site" evidence="5">
    <location>
        <position position="372"/>
    </location>
</feature>
<feature type="active site" evidence="5">
    <location>
        <position position="203"/>
    </location>
</feature>
<comment type="caution">
    <text evidence="8">The sequence shown here is derived from an EMBL/GenBank/DDBJ whole genome shotgun (WGS) entry which is preliminary data.</text>
</comment>
<dbReference type="PANTHER" id="PTHR10183:SF379">
    <property type="entry name" value="CALPAIN-5"/>
    <property type="match status" value="1"/>
</dbReference>
<name>A0ABD3PDU5_9STRA</name>
<evidence type="ECO:0000256" key="6">
    <source>
        <dbReference type="SAM" id="MobiDB-lite"/>
    </source>
</evidence>
<dbReference type="GO" id="GO:0008234">
    <property type="term" value="F:cysteine-type peptidase activity"/>
    <property type="evidence" value="ECO:0007669"/>
    <property type="project" value="UniProtKB-UniRule"/>
</dbReference>
<dbReference type="InterPro" id="IPR022684">
    <property type="entry name" value="Calpain_cysteine_protease"/>
</dbReference>
<dbReference type="PANTHER" id="PTHR10183">
    <property type="entry name" value="CALPAIN"/>
    <property type="match status" value="1"/>
</dbReference>
<reference evidence="8 9" key="1">
    <citation type="submission" date="2024-10" db="EMBL/GenBank/DDBJ databases">
        <title>Updated reference genomes for cyclostephanoid diatoms.</title>
        <authorList>
            <person name="Roberts W.R."/>
            <person name="Alverson A.J."/>
        </authorList>
    </citation>
    <scope>NUCLEOTIDE SEQUENCE [LARGE SCALE GENOMIC DNA]</scope>
    <source>
        <strain evidence="8 9">AJA010-31</strain>
    </source>
</reference>
<evidence type="ECO:0000256" key="1">
    <source>
        <dbReference type="ARBA" id="ARBA00007623"/>
    </source>
</evidence>
<dbReference type="SUPFAM" id="SSF54001">
    <property type="entry name" value="Cysteine proteinases"/>
    <property type="match status" value="1"/>
</dbReference>
<dbReference type="Pfam" id="PF00648">
    <property type="entry name" value="Peptidase_C2"/>
    <property type="match status" value="1"/>
</dbReference>
<evidence type="ECO:0000256" key="3">
    <source>
        <dbReference type="ARBA" id="ARBA00022801"/>
    </source>
</evidence>
<dbReference type="SMART" id="SM00230">
    <property type="entry name" value="CysPc"/>
    <property type="match status" value="1"/>
</dbReference>
<protein>
    <recommendedName>
        <fullName evidence="7">Calpain catalytic domain-containing protein</fullName>
    </recommendedName>
</protein>
<evidence type="ECO:0000313" key="9">
    <source>
        <dbReference type="Proteomes" id="UP001530400"/>
    </source>
</evidence>
<dbReference type="AlphaFoldDB" id="A0ABD3PDU5"/>
<dbReference type="PRINTS" id="PR00704">
    <property type="entry name" value="CALPAIN"/>
</dbReference>
<accession>A0ABD3PDU5</accession>
<feature type="region of interest" description="Disordered" evidence="6">
    <location>
        <begin position="24"/>
        <end position="52"/>
    </location>
</feature>
<feature type="compositionally biased region" description="Polar residues" evidence="6">
    <location>
        <begin position="41"/>
        <end position="52"/>
    </location>
</feature>
<dbReference type="InterPro" id="IPR038765">
    <property type="entry name" value="Papain-like_cys_pep_sf"/>
</dbReference>
<dbReference type="Proteomes" id="UP001530400">
    <property type="component" value="Unassembled WGS sequence"/>
</dbReference>
<dbReference type="InterPro" id="IPR001300">
    <property type="entry name" value="Peptidase_C2_calpain_cat"/>
</dbReference>
<evidence type="ECO:0000256" key="4">
    <source>
        <dbReference type="ARBA" id="ARBA00022807"/>
    </source>
</evidence>
<gene>
    <name evidence="8" type="ORF">ACHAWO_013588</name>
</gene>
<evidence type="ECO:0000259" key="7">
    <source>
        <dbReference type="PROSITE" id="PS50203"/>
    </source>
</evidence>
<proteinExistence type="inferred from homology"/>
<dbReference type="EMBL" id="JALLPJ020000695">
    <property type="protein sequence ID" value="KAL3785401.1"/>
    <property type="molecule type" value="Genomic_DNA"/>
</dbReference>
<keyword evidence="9" id="KW-1185">Reference proteome</keyword>